<dbReference type="AlphaFoldDB" id="A0A0P1ETI5"/>
<dbReference type="OrthoDB" id="5642573at2"/>
<dbReference type="EC" id="2.1.1.-" evidence="2"/>
<dbReference type="InterPro" id="IPR029063">
    <property type="entry name" value="SAM-dependent_MTases_sf"/>
</dbReference>
<name>A0A0P1ETI5_9RHOB</name>
<organism evidence="2 3">
    <name type="scientific">Shimia marina</name>
    <dbReference type="NCBI Taxonomy" id="321267"/>
    <lineage>
        <taxon>Bacteria</taxon>
        <taxon>Pseudomonadati</taxon>
        <taxon>Pseudomonadota</taxon>
        <taxon>Alphaproteobacteria</taxon>
        <taxon>Rhodobacterales</taxon>
        <taxon>Roseobacteraceae</taxon>
    </lineage>
</organism>
<feature type="domain" description="Methyltransferase type 12" evidence="1">
    <location>
        <begin position="44"/>
        <end position="136"/>
    </location>
</feature>
<dbReference type="GO" id="GO:0032259">
    <property type="term" value="P:methylation"/>
    <property type="evidence" value="ECO:0007669"/>
    <property type="project" value="UniProtKB-KW"/>
</dbReference>
<dbReference type="RefSeq" id="WP_058241075.1">
    <property type="nucleotide sequence ID" value="NZ_CYPW01000032.1"/>
</dbReference>
<keyword evidence="3" id="KW-1185">Reference proteome</keyword>
<dbReference type="EMBL" id="CYPW01000032">
    <property type="protein sequence ID" value="CUH53909.1"/>
    <property type="molecule type" value="Genomic_DNA"/>
</dbReference>
<dbReference type="InterPro" id="IPR013217">
    <property type="entry name" value="Methyltransf_12"/>
</dbReference>
<dbReference type="CDD" id="cd02440">
    <property type="entry name" value="AdoMet_MTases"/>
    <property type="match status" value="1"/>
</dbReference>
<evidence type="ECO:0000313" key="3">
    <source>
        <dbReference type="Proteomes" id="UP000054823"/>
    </source>
</evidence>
<dbReference type="Gene3D" id="3.40.50.150">
    <property type="entry name" value="Vaccinia Virus protein VP39"/>
    <property type="match status" value="1"/>
</dbReference>
<protein>
    <submittedName>
        <fullName evidence="2">Putative methyltransferase YcgJ</fullName>
        <ecNumber evidence="2">2.1.1.-</ecNumber>
    </submittedName>
</protein>
<reference evidence="2 3" key="1">
    <citation type="submission" date="2015-09" db="EMBL/GenBank/DDBJ databases">
        <authorList>
            <consortium name="Swine Surveillance"/>
        </authorList>
    </citation>
    <scope>NUCLEOTIDE SEQUENCE [LARGE SCALE GENOMIC DNA]</scope>
    <source>
        <strain evidence="2 3">CECT 7688</strain>
    </source>
</reference>
<dbReference type="GO" id="GO:0008168">
    <property type="term" value="F:methyltransferase activity"/>
    <property type="evidence" value="ECO:0007669"/>
    <property type="project" value="UniProtKB-KW"/>
</dbReference>
<dbReference type="Pfam" id="PF08242">
    <property type="entry name" value="Methyltransf_12"/>
    <property type="match status" value="1"/>
</dbReference>
<keyword evidence="2" id="KW-0808">Transferase</keyword>
<dbReference type="PANTHER" id="PTHR43861:SF1">
    <property type="entry name" value="TRANS-ACONITATE 2-METHYLTRANSFERASE"/>
    <property type="match status" value="1"/>
</dbReference>
<sequence>MQNIAKFWDGIAEKYAKSDIRDMQSYTYTLERTRSYLAHTDRALELGCGTAGTAIALADAVTEMVATDVSNGMLHEGRERANTAQTSNLQLLQATAETAPDGPFDVVMAHNLLHLLPDPDSAYAAIAARVKPGGLFISKTPCLGEKITSLRVRLIKLALPLLQLLGKAPFVRFLTIAELEASVTAAGFQIIESGNFPANPPSRYLVARKI</sequence>
<accession>A0A0P1ETI5</accession>
<evidence type="ECO:0000259" key="1">
    <source>
        <dbReference type="Pfam" id="PF08242"/>
    </source>
</evidence>
<dbReference type="PANTHER" id="PTHR43861">
    <property type="entry name" value="TRANS-ACONITATE 2-METHYLTRANSFERASE-RELATED"/>
    <property type="match status" value="1"/>
</dbReference>
<gene>
    <name evidence="2" type="primary">ycgJ</name>
    <name evidence="2" type="ORF">SHM7688_03378</name>
</gene>
<dbReference type="SUPFAM" id="SSF53335">
    <property type="entry name" value="S-adenosyl-L-methionine-dependent methyltransferases"/>
    <property type="match status" value="1"/>
</dbReference>
<evidence type="ECO:0000313" key="2">
    <source>
        <dbReference type="EMBL" id="CUH53909.1"/>
    </source>
</evidence>
<dbReference type="STRING" id="321267.SHM7688_03378"/>
<proteinExistence type="predicted"/>
<dbReference type="Proteomes" id="UP000054823">
    <property type="component" value="Unassembled WGS sequence"/>
</dbReference>
<keyword evidence="2" id="KW-0489">Methyltransferase</keyword>